<proteinExistence type="predicted"/>
<organism evidence="1">
    <name type="scientific">Rhizophora mucronata</name>
    <name type="common">Asiatic mangrove</name>
    <dbReference type="NCBI Taxonomy" id="61149"/>
    <lineage>
        <taxon>Eukaryota</taxon>
        <taxon>Viridiplantae</taxon>
        <taxon>Streptophyta</taxon>
        <taxon>Embryophyta</taxon>
        <taxon>Tracheophyta</taxon>
        <taxon>Spermatophyta</taxon>
        <taxon>Magnoliopsida</taxon>
        <taxon>eudicotyledons</taxon>
        <taxon>Gunneridae</taxon>
        <taxon>Pentapetalae</taxon>
        <taxon>rosids</taxon>
        <taxon>fabids</taxon>
        <taxon>Malpighiales</taxon>
        <taxon>Rhizophoraceae</taxon>
        <taxon>Rhizophora</taxon>
    </lineage>
</organism>
<dbReference type="AlphaFoldDB" id="A0A2P2Q452"/>
<protein>
    <submittedName>
        <fullName evidence="1">Uncharacterized protein</fullName>
    </submittedName>
</protein>
<name>A0A2P2Q452_RHIMU</name>
<reference evidence="1" key="1">
    <citation type="submission" date="2018-02" db="EMBL/GenBank/DDBJ databases">
        <title>Rhizophora mucronata_Transcriptome.</title>
        <authorList>
            <person name="Meera S.P."/>
            <person name="Sreeshan A."/>
            <person name="Augustine A."/>
        </authorList>
    </citation>
    <scope>NUCLEOTIDE SEQUENCE</scope>
    <source>
        <tissue evidence="1">Leaf</tissue>
    </source>
</reference>
<sequence>MSASRHVINKDQFGHVSNSQLYQHTYIRGITLPFKFHAPLSNLKLNGTKVLLHLQMYLACKLLDNENQIGILIHLSARMQIKNMDHMFLKKVYCLREAKENLAHSKRERKKKNVEVLQMHVW</sequence>
<dbReference type="EMBL" id="GGEC01081267">
    <property type="protein sequence ID" value="MBX61751.1"/>
    <property type="molecule type" value="Transcribed_RNA"/>
</dbReference>
<accession>A0A2P2Q452</accession>
<evidence type="ECO:0000313" key="1">
    <source>
        <dbReference type="EMBL" id="MBX61751.1"/>
    </source>
</evidence>